<evidence type="ECO:0008006" key="4">
    <source>
        <dbReference type="Google" id="ProtNLM"/>
    </source>
</evidence>
<organism evidence="2 3">
    <name type="scientific">Algoriphagus limi</name>
    <dbReference type="NCBI Taxonomy" id="2975273"/>
    <lineage>
        <taxon>Bacteria</taxon>
        <taxon>Pseudomonadati</taxon>
        <taxon>Bacteroidota</taxon>
        <taxon>Cytophagia</taxon>
        <taxon>Cytophagales</taxon>
        <taxon>Cyclobacteriaceae</taxon>
        <taxon>Algoriphagus</taxon>
    </lineage>
</organism>
<name>A0ABT2G4H6_9BACT</name>
<comment type="caution">
    <text evidence="2">The sequence shown here is derived from an EMBL/GenBank/DDBJ whole genome shotgun (WGS) entry which is preliminary data.</text>
</comment>
<dbReference type="SUPFAM" id="SSF50956">
    <property type="entry name" value="Thermostable phytase (3-phytase)"/>
    <property type="match status" value="1"/>
</dbReference>
<dbReference type="EMBL" id="JANWGH010000001">
    <property type="protein sequence ID" value="MCS5490175.1"/>
    <property type="molecule type" value="Genomic_DNA"/>
</dbReference>
<gene>
    <name evidence="2" type="ORF">NY014_07025</name>
</gene>
<feature type="chain" id="PRO_5046467699" description="WD40-like Beta Propeller Repeat" evidence="1">
    <location>
        <begin position="20"/>
        <end position="290"/>
    </location>
</feature>
<keyword evidence="3" id="KW-1185">Reference proteome</keyword>
<evidence type="ECO:0000313" key="3">
    <source>
        <dbReference type="Proteomes" id="UP001206788"/>
    </source>
</evidence>
<proteinExistence type="predicted"/>
<sequence>MRYSILTLLLSFLIYPLFAQENGTQKPPFKEGEKVATVRNPLLEEVSGMAFSRKHPNLIYMHTDSGGEAAVYLLDSLGRELGKLELEGLENRDWEDIAVGPGPDGKSYVFVGEIGDNAGVHGEIGVYRFPEPEKIESATVAVELARLEYPKGARDAETLIVDPWDGTVYILSKRDSKNSLYSFDQDAFENPKKTELNSHFNLAFTMSTAGDISADGTQILIKNYESVFYWKREKGQSILEVLKEDPIILPYAPEPQGEAIGFGPSGNTYYTISEKRFSIDPVLYCYPAQK</sequence>
<dbReference type="Proteomes" id="UP001206788">
    <property type="component" value="Unassembled WGS sequence"/>
</dbReference>
<feature type="signal peptide" evidence="1">
    <location>
        <begin position="1"/>
        <end position="19"/>
    </location>
</feature>
<dbReference type="RefSeq" id="WP_259413851.1">
    <property type="nucleotide sequence ID" value="NZ_JANWGH010000001.1"/>
</dbReference>
<accession>A0ABT2G4H6</accession>
<keyword evidence="1" id="KW-0732">Signal</keyword>
<protein>
    <recommendedName>
        <fullName evidence="4">WD40-like Beta Propeller Repeat</fullName>
    </recommendedName>
</protein>
<evidence type="ECO:0000313" key="2">
    <source>
        <dbReference type="EMBL" id="MCS5490175.1"/>
    </source>
</evidence>
<reference evidence="2 3" key="1">
    <citation type="submission" date="2022-08" db="EMBL/GenBank/DDBJ databases">
        <title>Algoriphagus sp. CAU 1643 isolated from mud.</title>
        <authorList>
            <person name="Kim W."/>
        </authorList>
    </citation>
    <scope>NUCLEOTIDE SEQUENCE [LARGE SCALE GENOMIC DNA]</scope>
    <source>
        <strain evidence="2 3">CAU 1643</strain>
    </source>
</reference>
<evidence type="ECO:0000256" key="1">
    <source>
        <dbReference type="SAM" id="SignalP"/>
    </source>
</evidence>